<feature type="domain" description="SEA" evidence="4">
    <location>
        <begin position="162"/>
        <end position="285"/>
    </location>
</feature>
<accession>A0ABM0ZR59</accession>
<dbReference type="PANTHER" id="PTHR37999">
    <property type="entry name" value="MUCIN-17"/>
    <property type="match status" value="1"/>
</dbReference>
<feature type="region of interest" description="Disordered" evidence="2">
    <location>
        <begin position="1"/>
        <end position="95"/>
    </location>
</feature>
<keyword evidence="3" id="KW-0472">Membrane</keyword>
<evidence type="ECO:0000256" key="2">
    <source>
        <dbReference type="SAM" id="MobiDB-lite"/>
    </source>
</evidence>
<dbReference type="InterPro" id="IPR000742">
    <property type="entry name" value="EGF"/>
</dbReference>
<feature type="compositionally biased region" description="Polar residues" evidence="2">
    <location>
        <begin position="1"/>
        <end position="17"/>
    </location>
</feature>
<dbReference type="PROSITE" id="PS00022">
    <property type="entry name" value="EGF_1"/>
    <property type="match status" value="1"/>
</dbReference>
<evidence type="ECO:0000256" key="1">
    <source>
        <dbReference type="PROSITE-ProRule" id="PRU00076"/>
    </source>
</evidence>
<dbReference type="Proteomes" id="UP000694863">
    <property type="component" value="Unplaced"/>
</dbReference>
<feature type="domain" description="EGF-like" evidence="5">
    <location>
        <begin position="119"/>
        <end position="153"/>
    </location>
</feature>
<dbReference type="SUPFAM" id="SSF82671">
    <property type="entry name" value="SEA domain"/>
    <property type="match status" value="1"/>
</dbReference>
<feature type="compositionally biased region" description="Polar residues" evidence="2">
    <location>
        <begin position="39"/>
        <end position="59"/>
    </location>
</feature>
<dbReference type="PROSITE" id="PS50026">
    <property type="entry name" value="EGF_3"/>
    <property type="match status" value="1"/>
</dbReference>
<comment type="caution">
    <text evidence="1">Lacks conserved residue(s) required for the propagation of feature annotation.</text>
</comment>
<dbReference type="Gene3D" id="3.30.70.960">
    <property type="entry name" value="SEA domain"/>
    <property type="match status" value="1"/>
</dbReference>
<keyword evidence="6" id="KW-1185">Reference proteome</keyword>
<keyword evidence="1" id="KW-1015">Disulfide bond</keyword>
<dbReference type="Pfam" id="PF01390">
    <property type="entry name" value="SEA"/>
    <property type="match status" value="1"/>
</dbReference>
<dbReference type="InterPro" id="IPR053311">
    <property type="entry name" value="Mucosal_Integrity_Assoc"/>
</dbReference>
<proteinExistence type="predicted"/>
<feature type="disulfide bond" evidence="1">
    <location>
        <begin position="143"/>
        <end position="152"/>
    </location>
</feature>
<dbReference type="Gene3D" id="2.10.25.10">
    <property type="entry name" value="Laminin"/>
    <property type="match status" value="1"/>
</dbReference>
<dbReference type="PANTHER" id="PTHR37999:SF2">
    <property type="entry name" value="MUCIN-17"/>
    <property type="match status" value="1"/>
</dbReference>
<evidence type="ECO:0000313" key="7">
    <source>
        <dbReference type="RefSeq" id="XP_012860887.3"/>
    </source>
</evidence>
<reference evidence="7" key="1">
    <citation type="submission" date="2025-08" db="UniProtKB">
        <authorList>
            <consortium name="RefSeq"/>
        </authorList>
    </citation>
    <scope>IDENTIFICATION</scope>
</reference>
<keyword evidence="3" id="KW-1133">Transmembrane helix</keyword>
<dbReference type="SMART" id="SM00200">
    <property type="entry name" value="SEA"/>
    <property type="match status" value="1"/>
</dbReference>
<name>A0ABM0ZR59_ECHTE</name>
<evidence type="ECO:0000259" key="4">
    <source>
        <dbReference type="PROSITE" id="PS50024"/>
    </source>
</evidence>
<feature type="transmembrane region" description="Helical" evidence="3">
    <location>
        <begin position="368"/>
        <end position="392"/>
    </location>
</feature>
<sequence length="459" mass="50323">MVPGTTPTISVSTSIRASTSGSQRSTSSEATSPIHDFTTKPSVSLPSDMTTSSKWTSPTLPVDKTSTTSVATTRAPTTQTTPVPTSTTTQSRVTTTPGCTCDNGGSWDQGRCLCPSGFSGDRCQFQDNKCQNGGRWDGLKCLCPSTFSGPLCESPAEQVDLDTVDAQVDMEVSVDQPFSPELNDNTSQVYKEFNATFQNQIRKVYQNVPGFHGVEILSLRSGSIVVDYVVLLKLPFSVHLESEYEKVKTALKEELQNASQQETNCSSHQTLCFKPDSIKVTNNSLEELTPQAICRRVVAKGYEDFYFPLVEENQLRCVTNCTVGVEGAFDCHQGQCVLERSGPECRCFSTDTLWISGSRCQVAIHWRALVGGLAGAAALLLLLLLGLGLLVARSRRHKRSWTEDREWTESWDADTFGTFSNLDLDDPEPARPENMKVTLENVDTSMKVQIQRPHVSSSI</sequence>
<gene>
    <name evidence="7" type="primary">LOC101638163</name>
</gene>
<protein>
    <submittedName>
        <fullName evidence="7">Mucin-3B</fullName>
    </submittedName>
</protein>
<feature type="compositionally biased region" description="Low complexity" evidence="2">
    <location>
        <begin position="18"/>
        <end position="32"/>
    </location>
</feature>
<evidence type="ECO:0000313" key="6">
    <source>
        <dbReference type="Proteomes" id="UP000694863"/>
    </source>
</evidence>
<dbReference type="RefSeq" id="XP_012860887.3">
    <property type="nucleotide sequence ID" value="XM_013005433.3"/>
</dbReference>
<evidence type="ECO:0000256" key="3">
    <source>
        <dbReference type="SAM" id="Phobius"/>
    </source>
</evidence>
<dbReference type="InterPro" id="IPR000082">
    <property type="entry name" value="SEA_dom"/>
</dbReference>
<evidence type="ECO:0000259" key="5">
    <source>
        <dbReference type="PROSITE" id="PS50026"/>
    </source>
</evidence>
<dbReference type="GeneID" id="101638163"/>
<feature type="compositionally biased region" description="Low complexity" evidence="2">
    <location>
        <begin position="65"/>
        <end position="95"/>
    </location>
</feature>
<dbReference type="InterPro" id="IPR036364">
    <property type="entry name" value="SEA_dom_sf"/>
</dbReference>
<dbReference type="PROSITE" id="PS50024">
    <property type="entry name" value="SEA"/>
    <property type="match status" value="1"/>
</dbReference>
<keyword evidence="3" id="KW-0812">Transmembrane</keyword>
<organism evidence="6 7">
    <name type="scientific">Echinops telfairi</name>
    <name type="common">Lesser hedgehog tenrec</name>
    <dbReference type="NCBI Taxonomy" id="9371"/>
    <lineage>
        <taxon>Eukaryota</taxon>
        <taxon>Metazoa</taxon>
        <taxon>Chordata</taxon>
        <taxon>Craniata</taxon>
        <taxon>Vertebrata</taxon>
        <taxon>Euteleostomi</taxon>
        <taxon>Mammalia</taxon>
        <taxon>Eutheria</taxon>
        <taxon>Afrotheria</taxon>
        <taxon>Tenrecidae</taxon>
        <taxon>Tenrecinae</taxon>
        <taxon>Echinops</taxon>
    </lineage>
</organism>
<dbReference type="CDD" id="cd00055">
    <property type="entry name" value="EGF_Lam"/>
    <property type="match status" value="1"/>
</dbReference>
<dbReference type="InterPro" id="IPR002049">
    <property type="entry name" value="LE_dom"/>
</dbReference>
<keyword evidence="1" id="KW-0245">EGF-like domain</keyword>